<reference evidence="2 3" key="1">
    <citation type="journal article" date="2018" name="Front. Microbiol.">
        <title>Hydrolytic Capabilities as a Key to Environmental Success: Chitinolytic and Cellulolytic Acidobacteria From Acidic Sub-arctic Soils and Boreal Peatlands.</title>
        <authorList>
            <person name="Belova S.E."/>
            <person name="Ravin N.V."/>
            <person name="Pankratov T.A."/>
            <person name="Rakitin A.L."/>
            <person name="Ivanova A.A."/>
            <person name="Beletsky A.V."/>
            <person name="Mardanov A.V."/>
            <person name="Sinninghe Damste J.S."/>
            <person name="Dedysh S.N."/>
        </authorList>
    </citation>
    <scope>NUCLEOTIDE SEQUENCE [LARGE SCALE GENOMIC DNA]</scope>
    <source>
        <strain evidence="2 3">SBC82</strain>
    </source>
</reference>
<feature type="signal peptide" evidence="1">
    <location>
        <begin position="1"/>
        <end position="36"/>
    </location>
</feature>
<protein>
    <submittedName>
        <fullName evidence="2">Uncharacterized protein</fullName>
    </submittedName>
</protein>
<dbReference type="Proteomes" id="UP000253606">
    <property type="component" value="Chromosome"/>
</dbReference>
<evidence type="ECO:0000256" key="1">
    <source>
        <dbReference type="SAM" id="SignalP"/>
    </source>
</evidence>
<sequence length="423" mass="42583">MQKAMSGGKTRLNRVFIGTVCAAAALTAGATPGCFANTTYHIGSAYGARVNVGSKVTLGPIAPAILPTCDTQSVGTFTASAASISQAPLLSTGLVDTSSSSTATSSKATSDVFGVNLLGGVISANEIKAVSTTTVDESGVYHFSSAGSEFSNLSVLGLPVAANPAPNTTIDLPGIGSVILNEQITKVESEESALTVNMIHVKVTIANELFKLGTEIIISDASSELRLVKGLALVGGYAYSPQLTTGSVSSGPLVRELIPCAGTNGAVETDSVASTNIPGVVTTGTVTVTGSGNINHAEATSEATTSVAGVNLLSGLVSATAVAATANAITTNETSFDFSGGSTFTGISVAGHPEITVNVHPNTMINVANLGVLYFNRVLKFSDKIKIVPIELIVNTKNTLGLPVGADLTIGAAEAQLHSASIP</sequence>
<keyword evidence="3" id="KW-1185">Reference proteome</keyword>
<gene>
    <name evidence="2" type="ORF">ACPOL_0231</name>
</gene>
<dbReference type="RefSeq" id="WP_114205422.1">
    <property type="nucleotide sequence ID" value="NZ_CP030840.1"/>
</dbReference>
<dbReference type="EMBL" id="CP030840">
    <property type="protein sequence ID" value="AXC09616.1"/>
    <property type="molecule type" value="Genomic_DNA"/>
</dbReference>
<proteinExistence type="predicted"/>
<feature type="chain" id="PRO_5016361934" evidence="1">
    <location>
        <begin position="37"/>
        <end position="423"/>
    </location>
</feature>
<dbReference type="KEGG" id="abas:ACPOL_0231"/>
<dbReference type="AlphaFoldDB" id="A0A2Z5FT09"/>
<evidence type="ECO:0000313" key="3">
    <source>
        <dbReference type="Proteomes" id="UP000253606"/>
    </source>
</evidence>
<evidence type="ECO:0000313" key="2">
    <source>
        <dbReference type="EMBL" id="AXC09616.1"/>
    </source>
</evidence>
<dbReference type="OrthoDB" id="4913867at2"/>
<dbReference type="NCBIfam" id="NF040603">
    <property type="entry name" value="choice_anch_P"/>
    <property type="match status" value="2"/>
</dbReference>
<accession>A0A2Z5FT09</accession>
<name>A0A2Z5FT09_9BACT</name>
<organism evidence="2 3">
    <name type="scientific">Acidisarcina polymorpha</name>
    <dbReference type="NCBI Taxonomy" id="2211140"/>
    <lineage>
        <taxon>Bacteria</taxon>
        <taxon>Pseudomonadati</taxon>
        <taxon>Acidobacteriota</taxon>
        <taxon>Terriglobia</taxon>
        <taxon>Terriglobales</taxon>
        <taxon>Acidobacteriaceae</taxon>
        <taxon>Acidisarcina</taxon>
    </lineage>
</organism>
<keyword evidence="1" id="KW-0732">Signal</keyword>